<feature type="transmembrane region" description="Helical" evidence="1">
    <location>
        <begin position="94"/>
        <end position="111"/>
    </location>
</feature>
<name>A0A1I2SZ36_9BACL</name>
<dbReference type="Proteomes" id="UP000198661">
    <property type="component" value="Unassembled WGS sequence"/>
</dbReference>
<protein>
    <recommendedName>
        <fullName evidence="4">Glycerophosphoryl diester phosphodiesterase membrane domain-containing protein</fullName>
    </recommendedName>
</protein>
<sequence>MNQIRDAFLLMMHRFWTVLILGLLLITPVYFFALIFTNYFFRYYGALDLLFIAHFFRAFLVLLALSVSQIPFIELAYRDAMGEDVRFKDGFRSILEHIFPVYIMGILYAFLSAFGGLLFIVPGILIAVWLYLFPYVAVIEKKHWWKGFKRAFRMGKKHFFQLLLIVFLFGLFEMIVEYVVLNGTLYLTTRFLVIAVVQLVLNLLFLPLFTFIITYYYIDWNGGKEAFQEEDWGAWEGWR</sequence>
<feature type="transmembrane region" description="Helical" evidence="1">
    <location>
        <begin position="117"/>
        <end position="138"/>
    </location>
</feature>
<evidence type="ECO:0000313" key="2">
    <source>
        <dbReference type="EMBL" id="SFG58045.1"/>
    </source>
</evidence>
<proteinExistence type="predicted"/>
<dbReference type="RefSeq" id="WP_092041750.1">
    <property type="nucleotide sequence ID" value="NZ_FOOK01000052.1"/>
</dbReference>
<evidence type="ECO:0000313" key="3">
    <source>
        <dbReference type="Proteomes" id="UP000198661"/>
    </source>
</evidence>
<keyword evidence="3" id="KW-1185">Reference proteome</keyword>
<dbReference type="EMBL" id="FOOK01000052">
    <property type="protein sequence ID" value="SFG58045.1"/>
    <property type="molecule type" value="Genomic_DNA"/>
</dbReference>
<dbReference type="AlphaFoldDB" id="A0A1I2SZ36"/>
<organism evidence="2 3">
    <name type="scientific">Planifilum fulgidum</name>
    <dbReference type="NCBI Taxonomy" id="201973"/>
    <lineage>
        <taxon>Bacteria</taxon>
        <taxon>Bacillati</taxon>
        <taxon>Bacillota</taxon>
        <taxon>Bacilli</taxon>
        <taxon>Bacillales</taxon>
        <taxon>Thermoactinomycetaceae</taxon>
        <taxon>Planifilum</taxon>
    </lineage>
</organism>
<feature type="transmembrane region" description="Helical" evidence="1">
    <location>
        <begin position="159"/>
        <end position="180"/>
    </location>
</feature>
<accession>A0A1I2SZ36</accession>
<keyword evidence="1" id="KW-0472">Membrane</keyword>
<gene>
    <name evidence="2" type="ORF">SAMN04488025_1522</name>
</gene>
<dbReference type="STRING" id="201973.SAMN04488025_1522"/>
<feature type="transmembrane region" description="Helical" evidence="1">
    <location>
        <begin position="15"/>
        <end position="37"/>
    </location>
</feature>
<feature type="transmembrane region" description="Helical" evidence="1">
    <location>
        <begin position="49"/>
        <end position="73"/>
    </location>
</feature>
<keyword evidence="1" id="KW-0812">Transmembrane</keyword>
<feature type="transmembrane region" description="Helical" evidence="1">
    <location>
        <begin position="192"/>
        <end position="218"/>
    </location>
</feature>
<evidence type="ECO:0000256" key="1">
    <source>
        <dbReference type="SAM" id="Phobius"/>
    </source>
</evidence>
<evidence type="ECO:0008006" key="4">
    <source>
        <dbReference type="Google" id="ProtNLM"/>
    </source>
</evidence>
<keyword evidence="1" id="KW-1133">Transmembrane helix</keyword>
<reference evidence="2 3" key="1">
    <citation type="submission" date="2016-10" db="EMBL/GenBank/DDBJ databases">
        <authorList>
            <person name="de Groot N.N."/>
        </authorList>
    </citation>
    <scope>NUCLEOTIDE SEQUENCE [LARGE SCALE GENOMIC DNA]</scope>
    <source>
        <strain evidence="2 3">DSM 44945</strain>
    </source>
</reference>
<dbReference type="OrthoDB" id="2452082at2"/>